<gene>
    <name evidence="1" type="ORF">GBAR_LOCUS26249</name>
</gene>
<protein>
    <submittedName>
        <fullName evidence="1">Condensin complex subunit 1</fullName>
    </submittedName>
</protein>
<dbReference type="Proteomes" id="UP001174909">
    <property type="component" value="Unassembled WGS sequence"/>
</dbReference>
<name>A0AA35X6S8_GEOBA</name>
<sequence length="205" mass="22918">MRTGSTFPHAPAARAGKTAYACKFGERRSVMEFQIPLSREDLLRPSGGSQFFVSEPLPARETVSRLEECRSLLDSSVIASIPECFPVFFSLLQNFLSVGVSVRESYWRIGVRGLEGVCHQVGGANFTGMTQTKKAELRNALKMMVYVVVQLVEEFETDATKPDSLEIVTNKVQNICFIHLSVMMYYIRTEGLGSAGSRFSTRLWE</sequence>
<comment type="caution">
    <text evidence="1">The sequence shown here is derived from an EMBL/GenBank/DDBJ whole genome shotgun (WGS) entry which is preliminary data.</text>
</comment>
<evidence type="ECO:0000313" key="2">
    <source>
        <dbReference type="Proteomes" id="UP001174909"/>
    </source>
</evidence>
<evidence type="ECO:0000313" key="1">
    <source>
        <dbReference type="EMBL" id="CAI8047498.1"/>
    </source>
</evidence>
<accession>A0AA35X6S8</accession>
<organism evidence="1 2">
    <name type="scientific">Geodia barretti</name>
    <name type="common">Barrett's horny sponge</name>
    <dbReference type="NCBI Taxonomy" id="519541"/>
    <lineage>
        <taxon>Eukaryota</taxon>
        <taxon>Metazoa</taxon>
        <taxon>Porifera</taxon>
        <taxon>Demospongiae</taxon>
        <taxon>Heteroscleromorpha</taxon>
        <taxon>Tetractinellida</taxon>
        <taxon>Astrophorina</taxon>
        <taxon>Geodiidae</taxon>
        <taxon>Geodia</taxon>
    </lineage>
</organism>
<reference evidence="1" key="1">
    <citation type="submission" date="2023-03" db="EMBL/GenBank/DDBJ databases">
        <authorList>
            <person name="Steffen K."/>
            <person name="Cardenas P."/>
        </authorList>
    </citation>
    <scope>NUCLEOTIDE SEQUENCE</scope>
</reference>
<keyword evidence="2" id="KW-1185">Reference proteome</keyword>
<dbReference type="AlphaFoldDB" id="A0AA35X6S8"/>
<proteinExistence type="predicted"/>
<dbReference type="EMBL" id="CASHTH010003646">
    <property type="protein sequence ID" value="CAI8047498.1"/>
    <property type="molecule type" value="Genomic_DNA"/>
</dbReference>